<dbReference type="Gene3D" id="2.40.50.90">
    <property type="match status" value="1"/>
</dbReference>
<dbReference type="InterPro" id="IPR002071">
    <property type="entry name" value="Thermonucl_AS"/>
</dbReference>
<dbReference type="GO" id="GO:0004518">
    <property type="term" value="F:nuclease activity"/>
    <property type="evidence" value="ECO:0007669"/>
    <property type="project" value="InterPro"/>
</dbReference>
<dbReference type="Proteomes" id="UP000054558">
    <property type="component" value="Unassembled WGS sequence"/>
</dbReference>
<sequence>MNARRLTLSNLNENARLAIWAGLNARQSAVASEVSRIFRSNGRNRLTDLGRESYREIERLRAECKPAAQAKEPDRSQDDRKRSTAAALWNRLRPFLQAGGLGDIDQSTAIALFDPGARAVVGYVVTTLAPMREVLTDLYLDRRQWGQPDRFHDRNLQLPMRAVWKQLLRVARPGLRSLLDDLSSLDDGYLERIEGLRQAIADFLTNDLLRIRGYRNFVEATLPVLGQFSMRQHLPDTIVRADDSREMEHLALLIRQHNDQVDGYARFLLNRSENLHRLRLELQTRPYRHIWALLQDPVEAQAFIDSLPTYHRQLQDLVHDREKSTDNHYRRIRSVCARLLRLYGIDPASVGNITPQEWKVRRGNADRFLADASDENNDVHKIIVRLLGIDAPEMNAKDPVVKAWAIKARNRMLALVAPGVFEIDGKYARKDINKLFRENVALIWMDAKGWDKYGRCLGDIYLSPDDTKSLQTICIEEGYAEVYGGGTKKHWVPEDCVQKKSSGELVPTT</sequence>
<dbReference type="InterPro" id="IPR016071">
    <property type="entry name" value="Staphylococal_nuclease_OB-fold"/>
</dbReference>
<dbReference type="PROSITE" id="PS01284">
    <property type="entry name" value="TNASE_2"/>
    <property type="match status" value="1"/>
</dbReference>
<evidence type="ECO:0000313" key="3">
    <source>
        <dbReference type="Proteomes" id="UP000054558"/>
    </source>
</evidence>
<evidence type="ECO:0000259" key="1">
    <source>
        <dbReference type="Pfam" id="PF00565"/>
    </source>
</evidence>
<reference evidence="2 3" key="1">
    <citation type="journal article" date="2014" name="Nat. Commun.">
        <title>Klebsormidium flaccidum genome reveals primary factors for plant terrestrial adaptation.</title>
        <authorList>
            <person name="Hori K."/>
            <person name="Maruyama F."/>
            <person name="Fujisawa T."/>
            <person name="Togashi T."/>
            <person name="Yamamoto N."/>
            <person name="Seo M."/>
            <person name="Sato S."/>
            <person name="Yamada T."/>
            <person name="Mori H."/>
            <person name="Tajima N."/>
            <person name="Moriyama T."/>
            <person name="Ikeuchi M."/>
            <person name="Watanabe M."/>
            <person name="Wada H."/>
            <person name="Kobayashi K."/>
            <person name="Saito M."/>
            <person name="Masuda T."/>
            <person name="Sasaki-Sekimoto Y."/>
            <person name="Mashiguchi K."/>
            <person name="Awai K."/>
            <person name="Shimojima M."/>
            <person name="Masuda S."/>
            <person name="Iwai M."/>
            <person name="Nobusawa T."/>
            <person name="Narise T."/>
            <person name="Kondo S."/>
            <person name="Saito H."/>
            <person name="Sato R."/>
            <person name="Murakawa M."/>
            <person name="Ihara Y."/>
            <person name="Oshima-Yamada Y."/>
            <person name="Ohtaka K."/>
            <person name="Satoh M."/>
            <person name="Sonobe K."/>
            <person name="Ishii M."/>
            <person name="Ohtani R."/>
            <person name="Kanamori-Sato M."/>
            <person name="Honoki R."/>
            <person name="Miyazaki D."/>
            <person name="Mochizuki H."/>
            <person name="Umetsu J."/>
            <person name="Higashi K."/>
            <person name="Shibata D."/>
            <person name="Kamiya Y."/>
            <person name="Sato N."/>
            <person name="Nakamura Y."/>
            <person name="Tabata S."/>
            <person name="Ida S."/>
            <person name="Kurokawa K."/>
            <person name="Ohta H."/>
        </authorList>
    </citation>
    <scope>NUCLEOTIDE SEQUENCE [LARGE SCALE GENOMIC DNA]</scope>
    <source>
        <strain evidence="2 3">NIES-2285</strain>
    </source>
</reference>
<feature type="domain" description="TNase-like" evidence="1">
    <location>
        <begin position="384"/>
        <end position="483"/>
    </location>
</feature>
<organism evidence="2 3">
    <name type="scientific">Klebsormidium nitens</name>
    <name type="common">Green alga</name>
    <name type="synonym">Ulothrix nitens</name>
    <dbReference type="NCBI Taxonomy" id="105231"/>
    <lineage>
        <taxon>Eukaryota</taxon>
        <taxon>Viridiplantae</taxon>
        <taxon>Streptophyta</taxon>
        <taxon>Klebsormidiophyceae</taxon>
        <taxon>Klebsormidiales</taxon>
        <taxon>Klebsormidiaceae</taxon>
        <taxon>Klebsormidium</taxon>
    </lineage>
</organism>
<dbReference type="GO" id="GO:0003676">
    <property type="term" value="F:nucleic acid binding"/>
    <property type="evidence" value="ECO:0007669"/>
    <property type="project" value="InterPro"/>
</dbReference>
<dbReference type="OrthoDB" id="10648066at2759"/>
<evidence type="ECO:0000313" key="2">
    <source>
        <dbReference type="EMBL" id="GAQ90632.1"/>
    </source>
</evidence>
<protein>
    <recommendedName>
        <fullName evidence="1">TNase-like domain-containing protein</fullName>
    </recommendedName>
</protein>
<keyword evidence="3" id="KW-1185">Reference proteome</keyword>
<dbReference type="EMBL" id="DF237614">
    <property type="protein sequence ID" value="GAQ90632.1"/>
    <property type="molecule type" value="Genomic_DNA"/>
</dbReference>
<dbReference type="AlphaFoldDB" id="A0A1Y1IKG9"/>
<gene>
    <name evidence="2" type="ORF">KFL_006650060</name>
</gene>
<name>A0A1Y1IKG9_KLENI</name>
<proteinExistence type="predicted"/>
<dbReference type="SUPFAM" id="SSF50199">
    <property type="entry name" value="Staphylococcal nuclease"/>
    <property type="match status" value="1"/>
</dbReference>
<dbReference type="Pfam" id="PF00565">
    <property type="entry name" value="SNase"/>
    <property type="match status" value="1"/>
</dbReference>
<dbReference type="InterPro" id="IPR035437">
    <property type="entry name" value="SNase_OB-fold_sf"/>
</dbReference>
<accession>A0A1Y1IKG9</accession>